<dbReference type="InterPro" id="IPR036770">
    <property type="entry name" value="Ankyrin_rpt-contain_sf"/>
</dbReference>
<dbReference type="SUPFAM" id="SSF48403">
    <property type="entry name" value="Ankyrin repeat"/>
    <property type="match status" value="1"/>
</dbReference>
<dbReference type="PROSITE" id="PS50297">
    <property type="entry name" value="ANK_REP_REGION"/>
    <property type="match status" value="2"/>
</dbReference>
<dbReference type="SMART" id="SM00248">
    <property type="entry name" value="ANK"/>
    <property type="match status" value="3"/>
</dbReference>
<name>A0AAN9G2A8_9CAEN</name>
<dbReference type="Pfam" id="PF12796">
    <property type="entry name" value="Ank_2"/>
    <property type="match status" value="1"/>
</dbReference>
<evidence type="ECO:0000256" key="3">
    <source>
        <dbReference type="PROSITE-ProRule" id="PRU00023"/>
    </source>
</evidence>
<dbReference type="InterPro" id="IPR002110">
    <property type="entry name" value="Ankyrin_rpt"/>
</dbReference>
<keyword evidence="1" id="KW-0677">Repeat</keyword>
<feature type="repeat" description="ANK" evidence="3">
    <location>
        <begin position="154"/>
        <end position="186"/>
    </location>
</feature>
<gene>
    <name evidence="5" type="ORF">V1264_009703</name>
</gene>
<dbReference type="PANTHER" id="PTHR24171:SF9">
    <property type="entry name" value="ANKYRIN REPEAT DOMAIN-CONTAINING PROTEIN 39"/>
    <property type="match status" value="1"/>
</dbReference>
<reference evidence="5 6" key="1">
    <citation type="submission" date="2024-02" db="EMBL/GenBank/DDBJ databases">
        <title>Chromosome-scale genome assembly of the rough periwinkle Littorina saxatilis.</title>
        <authorList>
            <person name="De Jode A."/>
            <person name="Faria R."/>
            <person name="Formenti G."/>
            <person name="Sims Y."/>
            <person name="Smith T.P."/>
            <person name="Tracey A."/>
            <person name="Wood J.M.D."/>
            <person name="Zagrodzka Z.B."/>
            <person name="Johannesson K."/>
            <person name="Butlin R.K."/>
            <person name="Leder E.H."/>
        </authorList>
    </citation>
    <scope>NUCLEOTIDE SEQUENCE [LARGE SCALE GENOMIC DNA]</scope>
    <source>
        <strain evidence="5">Snail1</strain>
        <tissue evidence="5">Muscle</tissue>
    </source>
</reference>
<comment type="caution">
    <text evidence="5">The sequence shown here is derived from an EMBL/GenBank/DDBJ whole genome shotgun (WGS) entry which is preliminary data.</text>
</comment>
<feature type="region of interest" description="Disordered" evidence="4">
    <location>
        <begin position="1"/>
        <end position="61"/>
    </location>
</feature>
<feature type="repeat" description="ANK" evidence="3">
    <location>
        <begin position="187"/>
        <end position="219"/>
    </location>
</feature>
<evidence type="ECO:0000256" key="1">
    <source>
        <dbReference type="ARBA" id="ARBA00022737"/>
    </source>
</evidence>
<proteinExistence type="predicted"/>
<evidence type="ECO:0000256" key="2">
    <source>
        <dbReference type="ARBA" id="ARBA00023043"/>
    </source>
</evidence>
<dbReference type="PROSITE" id="PS50088">
    <property type="entry name" value="ANK_REPEAT"/>
    <property type="match status" value="2"/>
</dbReference>
<keyword evidence="2 3" id="KW-0040">ANK repeat</keyword>
<dbReference type="Gene3D" id="1.25.40.20">
    <property type="entry name" value="Ankyrin repeat-containing domain"/>
    <property type="match status" value="1"/>
</dbReference>
<dbReference type="Proteomes" id="UP001374579">
    <property type="component" value="Unassembled WGS sequence"/>
</dbReference>
<organism evidence="5 6">
    <name type="scientific">Littorina saxatilis</name>
    <dbReference type="NCBI Taxonomy" id="31220"/>
    <lineage>
        <taxon>Eukaryota</taxon>
        <taxon>Metazoa</taxon>
        <taxon>Spiralia</taxon>
        <taxon>Lophotrochozoa</taxon>
        <taxon>Mollusca</taxon>
        <taxon>Gastropoda</taxon>
        <taxon>Caenogastropoda</taxon>
        <taxon>Littorinimorpha</taxon>
        <taxon>Littorinoidea</taxon>
        <taxon>Littorinidae</taxon>
        <taxon>Littorina</taxon>
    </lineage>
</organism>
<accession>A0AAN9G2A8</accession>
<keyword evidence="6" id="KW-1185">Reference proteome</keyword>
<sequence>MVFSFVKHSTSSRAKPSPMLSLSLFSSPSPSAGSSSKKKKSPFPSPFPSPSLPSKHPHPYRSALDAMKATGDARSEAVTFLGLLRHNEDVLEVRLKHLLKRDRQFVHDVFTSLIDDWTPLHACTLRGARKLVKMALKSGAPPDLEMGAPDGLPGRCSPLHLAAYRGDVSLVQLLVQNGASVDKRDSTRRTPLYYAASKNNVLAARKLIKYGADVNELNGEQRVYYKEDIEGRPSSLLCIPVLSSMR</sequence>
<dbReference type="PANTHER" id="PTHR24171">
    <property type="entry name" value="ANKYRIN REPEAT DOMAIN-CONTAINING PROTEIN 39-RELATED"/>
    <property type="match status" value="1"/>
</dbReference>
<dbReference type="AlphaFoldDB" id="A0AAN9G2A8"/>
<feature type="compositionally biased region" description="Low complexity" evidence="4">
    <location>
        <begin position="15"/>
        <end position="35"/>
    </location>
</feature>
<dbReference type="EMBL" id="JBAMIC010000022">
    <property type="protein sequence ID" value="KAK7092102.1"/>
    <property type="molecule type" value="Genomic_DNA"/>
</dbReference>
<evidence type="ECO:0000313" key="6">
    <source>
        <dbReference type="Proteomes" id="UP001374579"/>
    </source>
</evidence>
<evidence type="ECO:0000256" key="4">
    <source>
        <dbReference type="SAM" id="MobiDB-lite"/>
    </source>
</evidence>
<dbReference type="Pfam" id="PF00023">
    <property type="entry name" value="Ank"/>
    <property type="match status" value="1"/>
</dbReference>
<protein>
    <submittedName>
        <fullName evidence="5">Uncharacterized protein</fullName>
    </submittedName>
</protein>
<evidence type="ECO:0000313" key="5">
    <source>
        <dbReference type="EMBL" id="KAK7092102.1"/>
    </source>
</evidence>